<dbReference type="OrthoDB" id="438080at2759"/>
<evidence type="ECO:0008006" key="4">
    <source>
        <dbReference type="Google" id="ProtNLM"/>
    </source>
</evidence>
<dbReference type="AlphaFoldDB" id="A0A1Y2DCG4"/>
<feature type="compositionally biased region" description="Basic residues" evidence="1">
    <location>
        <begin position="167"/>
        <end position="177"/>
    </location>
</feature>
<dbReference type="Pfam" id="PF04032">
    <property type="entry name" value="Rpr2"/>
    <property type="match status" value="1"/>
</dbReference>
<gene>
    <name evidence="2" type="ORF">BCR38DRAFT_355293</name>
</gene>
<proteinExistence type="predicted"/>
<keyword evidence="3" id="KW-1185">Reference proteome</keyword>
<dbReference type="Proteomes" id="UP000193689">
    <property type="component" value="Unassembled WGS sequence"/>
</dbReference>
<dbReference type="GO" id="GO:0008033">
    <property type="term" value="P:tRNA processing"/>
    <property type="evidence" value="ECO:0007669"/>
    <property type="project" value="TreeGrafter"/>
</dbReference>
<comment type="caution">
    <text evidence="2">The sequence shown here is derived from an EMBL/GenBank/DDBJ whole genome shotgun (WGS) entry which is preliminary data.</text>
</comment>
<feature type="region of interest" description="Disordered" evidence="1">
    <location>
        <begin position="80"/>
        <end position="110"/>
    </location>
</feature>
<accession>A0A1Y2DCG4</accession>
<feature type="region of interest" description="Disordered" evidence="1">
    <location>
        <begin position="131"/>
        <end position="205"/>
    </location>
</feature>
<dbReference type="GO" id="GO:0005655">
    <property type="term" value="C:nucleolar ribonuclease P complex"/>
    <property type="evidence" value="ECO:0007669"/>
    <property type="project" value="TreeGrafter"/>
</dbReference>
<dbReference type="RefSeq" id="XP_040710354.1">
    <property type="nucleotide sequence ID" value="XM_040856938.1"/>
</dbReference>
<organism evidence="2 3">
    <name type="scientific">Pseudomassariella vexata</name>
    <dbReference type="NCBI Taxonomy" id="1141098"/>
    <lineage>
        <taxon>Eukaryota</taxon>
        <taxon>Fungi</taxon>
        <taxon>Dikarya</taxon>
        <taxon>Ascomycota</taxon>
        <taxon>Pezizomycotina</taxon>
        <taxon>Sordariomycetes</taxon>
        <taxon>Xylariomycetidae</taxon>
        <taxon>Amphisphaeriales</taxon>
        <taxon>Pseudomassariaceae</taxon>
        <taxon>Pseudomassariella</taxon>
    </lineage>
</organism>
<reference evidence="2 3" key="1">
    <citation type="submission" date="2016-07" db="EMBL/GenBank/DDBJ databases">
        <title>Pervasive Adenine N6-methylation of Active Genes in Fungi.</title>
        <authorList>
            <consortium name="DOE Joint Genome Institute"/>
            <person name="Mondo S.J."/>
            <person name="Dannebaum R.O."/>
            <person name="Kuo R.C."/>
            <person name="Labutti K."/>
            <person name="Haridas S."/>
            <person name="Kuo A."/>
            <person name="Salamov A."/>
            <person name="Ahrendt S.R."/>
            <person name="Lipzen A."/>
            <person name="Sullivan W."/>
            <person name="Andreopoulos W.B."/>
            <person name="Clum A."/>
            <person name="Lindquist E."/>
            <person name="Daum C."/>
            <person name="Ramamoorthy G.K."/>
            <person name="Gryganskyi A."/>
            <person name="Culley D."/>
            <person name="Magnuson J.K."/>
            <person name="James T.Y."/>
            <person name="O'Malley M.A."/>
            <person name="Stajich J.E."/>
            <person name="Spatafora J.W."/>
            <person name="Visel A."/>
            <person name="Grigoriev I.V."/>
        </authorList>
    </citation>
    <scope>NUCLEOTIDE SEQUENCE [LARGE SCALE GENOMIC DNA]</scope>
    <source>
        <strain evidence="2 3">CBS 129021</strain>
    </source>
</reference>
<dbReference type="GeneID" id="63773150"/>
<name>A0A1Y2DCG4_9PEZI</name>
<dbReference type="STRING" id="1141098.A0A1Y2DCG4"/>
<evidence type="ECO:0000313" key="3">
    <source>
        <dbReference type="Proteomes" id="UP000193689"/>
    </source>
</evidence>
<dbReference type="PANTHER" id="PTHR14742:SF3">
    <property type="entry name" value="RIBONUCLEASE MRP PROTEIN SUBUNIT SNM1"/>
    <property type="match status" value="1"/>
</dbReference>
<dbReference type="PANTHER" id="PTHR14742">
    <property type="entry name" value="RIBONUCLEASE P SUBUNIT P21"/>
    <property type="match status" value="1"/>
</dbReference>
<dbReference type="InterPro" id="IPR007175">
    <property type="entry name" value="Rpr2/Snm1/Rpp21"/>
</dbReference>
<evidence type="ECO:0000256" key="1">
    <source>
        <dbReference type="SAM" id="MobiDB-lite"/>
    </source>
</evidence>
<evidence type="ECO:0000313" key="2">
    <source>
        <dbReference type="EMBL" id="ORY56887.1"/>
    </source>
</evidence>
<protein>
    <recommendedName>
        <fullName evidence="4">RNAse P Rpr2/Rpp21/SNM1 subunit domain-domain-containing protein</fullName>
    </recommendedName>
</protein>
<dbReference type="InParanoid" id="A0A1Y2DCG4"/>
<sequence>MSGPAGDQSLSTSLSFLTDAAHLLSKTSPEVSAHLMTQRNALMFSNDLPTSDVQRQHVCGCCGHIMILGQGSTLKLDVENATQKSRNSRRIKDVKPGAPSSRGEGRQKHMTCGMCGRYTNITLPIAPAIARRTRSTARSSHAPPSFAPSSLPPATDQVAKGSANARSKQRAKDRKKQGLQALLQQSQSSSNPVGFGLSLSDFMQK</sequence>
<feature type="compositionally biased region" description="Low complexity" evidence="1">
    <location>
        <begin position="131"/>
        <end position="154"/>
    </location>
</feature>
<feature type="compositionally biased region" description="Low complexity" evidence="1">
    <location>
        <begin position="179"/>
        <end position="190"/>
    </location>
</feature>
<dbReference type="EMBL" id="MCFJ01000021">
    <property type="protein sequence ID" value="ORY56887.1"/>
    <property type="molecule type" value="Genomic_DNA"/>
</dbReference>